<proteinExistence type="predicted"/>
<dbReference type="CDD" id="cd09272">
    <property type="entry name" value="RNase_HI_RT_Ty1"/>
    <property type="match status" value="1"/>
</dbReference>
<gene>
    <name evidence="1" type="ORF">DH2020_045427</name>
</gene>
<protein>
    <submittedName>
        <fullName evidence="1">Uncharacterized protein</fullName>
    </submittedName>
</protein>
<dbReference type="Proteomes" id="UP001318860">
    <property type="component" value="Unassembled WGS sequence"/>
</dbReference>
<sequence>MSRIPYASAVGSLMYAMLCTRPDICYAVGVVSRYQSNPGEEHWVAVKHILKYLRRTRDYMLVYSSGSLETIGYTDSDFQGDIDSRKSTSGYVYTLYGGAICWRSVKQTCVADSTTEAEHVAASEAAKEAVIPCADRPITLYCDNSGAVAQSKEPRFHKRQKHIERKYHLIRDFIQRGDTMVVKIASEENLADPFTKSLPERVFERHVNSMGLKRVLNLL</sequence>
<dbReference type="PANTHER" id="PTHR11439">
    <property type="entry name" value="GAG-POL-RELATED RETROTRANSPOSON"/>
    <property type="match status" value="1"/>
</dbReference>
<dbReference type="EMBL" id="JABTTQ020002997">
    <property type="protein sequence ID" value="KAK6120832.1"/>
    <property type="molecule type" value="Genomic_DNA"/>
</dbReference>
<evidence type="ECO:0000313" key="2">
    <source>
        <dbReference type="Proteomes" id="UP001318860"/>
    </source>
</evidence>
<dbReference type="SUPFAM" id="SSF56672">
    <property type="entry name" value="DNA/RNA polymerases"/>
    <property type="match status" value="1"/>
</dbReference>
<name>A0ABR0UE72_REHGL</name>
<comment type="caution">
    <text evidence="1">The sequence shown here is derived from an EMBL/GenBank/DDBJ whole genome shotgun (WGS) entry which is preliminary data.</text>
</comment>
<evidence type="ECO:0000313" key="1">
    <source>
        <dbReference type="EMBL" id="KAK6120832.1"/>
    </source>
</evidence>
<reference evidence="1 2" key="1">
    <citation type="journal article" date="2021" name="Comput. Struct. Biotechnol. J.">
        <title>De novo genome assembly of the potent medicinal plant Rehmannia glutinosa using nanopore technology.</title>
        <authorList>
            <person name="Ma L."/>
            <person name="Dong C."/>
            <person name="Song C."/>
            <person name="Wang X."/>
            <person name="Zheng X."/>
            <person name="Niu Y."/>
            <person name="Chen S."/>
            <person name="Feng W."/>
        </authorList>
    </citation>
    <scope>NUCLEOTIDE SEQUENCE [LARGE SCALE GENOMIC DNA]</scope>
    <source>
        <strain evidence="1">DH-2019</strain>
    </source>
</reference>
<dbReference type="PANTHER" id="PTHR11439:SF496">
    <property type="entry name" value="RNA-DIRECTED DNA POLYMERASE"/>
    <property type="match status" value="1"/>
</dbReference>
<dbReference type="InterPro" id="IPR043502">
    <property type="entry name" value="DNA/RNA_pol_sf"/>
</dbReference>
<accession>A0ABR0UE72</accession>
<organism evidence="1 2">
    <name type="scientific">Rehmannia glutinosa</name>
    <name type="common">Chinese foxglove</name>
    <dbReference type="NCBI Taxonomy" id="99300"/>
    <lineage>
        <taxon>Eukaryota</taxon>
        <taxon>Viridiplantae</taxon>
        <taxon>Streptophyta</taxon>
        <taxon>Embryophyta</taxon>
        <taxon>Tracheophyta</taxon>
        <taxon>Spermatophyta</taxon>
        <taxon>Magnoliopsida</taxon>
        <taxon>eudicotyledons</taxon>
        <taxon>Gunneridae</taxon>
        <taxon>Pentapetalae</taxon>
        <taxon>asterids</taxon>
        <taxon>lamiids</taxon>
        <taxon>Lamiales</taxon>
        <taxon>Orobanchaceae</taxon>
        <taxon>Rehmannieae</taxon>
        <taxon>Rehmannia</taxon>
    </lineage>
</organism>
<keyword evidence="2" id="KW-1185">Reference proteome</keyword>